<dbReference type="AlphaFoldDB" id="A0A1U7LJ71"/>
<feature type="domain" description="Glycoside hydrolase family 31 TIM barrel" evidence="7">
    <location>
        <begin position="265"/>
        <end position="576"/>
    </location>
</feature>
<evidence type="ECO:0000256" key="6">
    <source>
        <dbReference type="RuleBase" id="RU361185"/>
    </source>
</evidence>
<dbReference type="NCBIfam" id="NF007940">
    <property type="entry name" value="PRK10658.1"/>
    <property type="match status" value="1"/>
</dbReference>
<dbReference type="PANTHER" id="PTHR43053:SF4">
    <property type="entry name" value="MYOGENESIS-REGULATING GLYCOSIDASE"/>
    <property type="match status" value="1"/>
</dbReference>
<dbReference type="EC" id="3.2.1.177" evidence="5"/>
<dbReference type="OMA" id="QGVDCFK"/>
<evidence type="ECO:0000313" key="10">
    <source>
        <dbReference type="EMBL" id="OLL22602.1"/>
    </source>
</evidence>
<evidence type="ECO:0000313" key="11">
    <source>
        <dbReference type="Proteomes" id="UP000186594"/>
    </source>
</evidence>
<dbReference type="Pfam" id="PF01055">
    <property type="entry name" value="Glyco_hydro_31_2nd"/>
    <property type="match status" value="1"/>
</dbReference>
<dbReference type="FunFam" id="3.20.20.80:FF:000053">
    <property type="entry name" value="Alpha-xylosidase YicI"/>
    <property type="match status" value="1"/>
</dbReference>
<dbReference type="InterPro" id="IPR000322">
    <property type="entry name" value="Glyco_hydro_31_TIM"/>
</dbReference>
<keyword evidence="3 6" id="KW-0326">Glycosidase</keyword>
<evidence type="ECO:0000256" key="1">
    <source>
        <dbReference type="ARBA" id="ARBA00007806"/>
    </source>
</evidence>
<dbReference type="InterPro" id="IPR025887">
    <property type="entry name" value="Glyco_hydro_31_N_dom"/>
</dbReference>
<evidence type="ECO:0000259" key="7">
    <source>
        <dbReference type="Pfam" id="PF01055"/>
    </source>
</evidence>
<keyword evidence="2 6" id="KW-0378">Hydrolase</keyword>
<dbReference type="InterPro" id="IPR017853">
    <property type="entry name" value="GH"/>
</dbReference>
<evidence type="ECO:0000259" key="9">
    <source>
        <dbReference type="Pfam" id="PF21365"/>
    </source>
</evidence>
<accession>A0A1U7LJ71</accession>
<evidence type="ECO:0000256" key="4">
    <source>
        <dbReference type="ARBA" id="ARBA00052064"/>
    </source>
</evidence>
<gene>
    <name evidence="10" type="ORF">NEOLI_002042</name>
</gene>
<evidence type="ECO:0000256" key="2">
    <source>
        <dbReference type="ARBA" id="ARBA00022801"/>
    </source>
</evidence>
<dbReference type="STRING" id="1198029.A0A1U7LJ71"/>
<dbReference type="PANTHER" id="PTHR43053">
    <property type="entry name" value="GLYCOSIDASE FAMILY 31"/>
    <property type="match status" value="1"/>
</dbReference>
<dbReference type="GO" id="GO:0005975">
    <property type="term" value="P:carbohydrate metabolic process"/>
    <property type="evidence" value="ECO:0007669"/>
    <property type="project" value="InterPro"/>
</dbReference>
<dbReference type="SUPFAM" id="SSF51445">
    <property type="entry name" value="(Trans)glycosidases"/>
    <property type="match status" value="1"/>
</dbReference>
<dbReference type="GO" id="GO:0061634">
    <property type="term" value="F:alpha-D-xyloside xylohydrolase"/>
    <property type="evidence" value="ECO:0007669"/>
    <property type="project" value="UniProtKB-EC"/>
</dbReference>
<dbReference type="GO" id="GO:0030246">
    <property type="term" value="F:carbohydrate binding"/>
    <property type="evidence" value="ECO:0007669"/>
    <property type="project" value="InterPro"/>
</dbReference>
<dbReference type="InterPro" id="IPR013780">
    <property type="entry name" value="Glyco_hydro_b"/>
</dbReference>
<evidence type="ECO:0000256" key="3">
    <source>
        <dbReference type="ARBA" id="ARBA00023295"/>
    </source>
</evidence>
<comment type="catalytic activity">
    <reaction evidence="4">
        <text>Hydrolysis of terminal, non-reducing alpha-D-xylose residues with release of alpha-D-xylose.</text>
        <dbReference type="EC" id="3.2.1.177"/>
    </reaction>
</comment>
<dbReference type="Gene3D" id="2.60.40.1180">
    <property type="entry name" value="Golgi alpha-mannosidase II"/>
    <property type="match status" value="1"/>
</dbReference>
<dbReference type="CDD" id="cd14752">
    <property type="entry name" value="GH31_N"/>
    <property type="match status" value="1"/>
</dbReference>
<sequence>MKFSNGRWMLAEGTEIDYATEVIKLEKTDSSIRGLLATRHIRNRGDTLNSGTITLDIESRWSNIVKISATHWDGKLNHGPNFELFPDGEPDRRVVSVYSTDTVASLESEELRVDLRLKPNGFGLDFSGGGKPLTAMGFRSLCYIKKHPSSFPYLLTMLDLDVGETVYGLGERFGPFVKNGQEIEIWNRDGGTSSEQAYKNVSFYMTSNGYGVFVNTPEKIYFQVQNERVTRVQFSVPNEKVEWFLIYGPTPKEILQKYTVITGRPQIPPTWSFGLWLSTSFTTRYDETTVSEILSKMEDHNLPLHTFHFDCFWMKRYQWCDFQFDTDTFPDAAGQIARMKVRGLKICVWINSYIAQESEMFVQGRDKGYLLKRKNGDIWQCDLWQAGMGIVDFTNPEAIKWFLGKLEKLLDMGIDSFKTDFGERIPTEDVVWHDGSCPLKMHNYYSIIYNKFVFGLLQSRNPQACLFARSSAAGGQRFPVHWGGDCESTFVAMAETLRGGLSLGLSGFAFWSHDIGGFEGNPDPDVYKRWIAFGLLSSHSRLHGSDSFRVPWAFDEESVDVLRTFINLKCRLIPYILFAARQARVFGTPVIRAMLLEFPGDQTARYCDRQFMLGESLLIAPIFNSEGDVHYYVPEGKWIGLVDGKERIGPSWVQERHGTLSIPILLRPGHTLVLGKSESQVEYDYLDGFTIATNCISSNVTVEIPDSADPMKSLGSISFQRNNDKLYLASHGISSPWKMKLLETGLEIEIFGAKTVVALE</sequence>
<evidence type="ECO:0000259" key="8">
    <source>
        <dbReference type="Pfam" id="PF13802"/>
    </source>
</evidence>
<dbReference type="CDD" id="cd06593">
    <property type="entry name" value="GH31_xylosidase_YicI"/>
    <property type="match status" value="1"/>
</dbReference>
<dbReference type="EMBL" id="LXFE01003019">
    <property type="protein sequence ID" value="OLL22602.1"/>
    <property type="molecule type" value="Genomic_DNA"/>
</dbReference>
<comment type="similarity">
    <text evidence="1 6">Belongs to the glycosyl hydrolase 31 family.</text>
</comment>
<dbReference type="InterPro" id="IPR011013">
    <property type="entry name" value="Gal_mutarotase_sf_dom"/>
</dbReference>
<comment type="caution">
    <text evidence="10">The sequence shown here is derived from an EMBL/GenBank/DDBJ whole genome shotgun (WGS) entry which is preliminary data.</text>
</comment>
<dbReference type="InterPro" id="IPR048395">
    <property type="entry name" value="Glyco_hydro_31_C"/>
</dbReference>
<dbReference type="Gene3D" id="2.60.40.1760">
    <property type="entry name" value="glycosyl hydrolase (family 31)"/>
    <property type="match status" value="1"/>
</dbReference>
<proteinExistence type="inferred from homology"/>
<dbReference type="Pfam" id="PF13802">
    <property type="entry name" value="Gal_mutarotas_2"/>
    <property type="match status" value="1"/>
</dbReference>
<dbReference type="Proteomes" id="UP000186594">
    <property type="component" value="Unassembled WGS sequence"/>
</dbReference>
<feature type="domain" description="Glycosyl hydrolase family 31 C-terminal" evidence="9">
    <location>
        <begin position="587"/>
        <end position="670"/>
    </location>
</feature>
<name>A0A1U7LJ71_NEOID</name>
<dbReference type="Pfam" id="PF21365">
    <property type="entry name" value="Glyco_hydro_31_3rd"/>
    <property type="match status" value="1"/>
</dbReference>
<protein>
    <recommendedName>
        <fullName evidence="5">alpha-D-xyloside xylohydrolase</fullName>
        <ecNumber evidence="5">3.2.1.177</ecNumber>
    </recommendedName>
</protein>
<dbReference type="SUPFAM" id="SSF51011">
    <property type="entry name" value="Glycosyl hydrolase domain"/>
    <property type="match status" value="1"/>
</dbReference>
<keyword evidence="11" id="KW-1185">Reference proteome</keyword>
<dbReference type="InterPro" id="IPR050985">
    <property type="entry name" value="Alpha-glycosidase_related"/>
</dbReference>
<reference evidence="10 11" key="1">
    <citation type="submission" date="2016-04" db="EMBL/GenBank/DDBJ databases">
        <title>Evolutionary innovation and constraint leading to complex multicellularity in the Ascomycota.</title>
        <authorList>
            <person name="Cisse O."/>
            <person name="Nguyen A."/>
            <person name="Hewitt D.A."/>
            <person name="Jedd G."/>
            <person name="Stajich J.E."/>
        </authorList>
    </citation>
    <scope>NUCLEOTIDE SEQUENCE [LARGE SCALE GENOMIC DNA]</scope>
    <source>
        <strain evidence="10 11">DAH-3</strain>
    </source>
</reference>
<dbReference type="SUPFAM" id="SSF74650">
    <property type="entry name" value="Galactose mutarotase-like"/>
    <property type="match status" value="1"/>
</dbReference>
<feature type="domain" description="Glycoside hydrolase family 31 N-terminal" evidence="8">
    <location>
        <begin position="60"/>
        <end position="222"/>
    </location>
</feature>
<dbReference type="OrthoDB" id="1334205at2759"/>
<organism evidence="10 11">
    <name type="scientific">Neolecta irregularis (strain DAH-3)</name>
    <dbReference type="NCBI Taxonomy" id="1198029"/>
    <lineage>
        <taxon>Eukaryota</taxon>
        <taxon>Fungi</taxon>
        <taxon>Dikarya</taxon>
        <taxon>Ascomycota</taxon>
        <taxon>Taphrinomycotina</taxon>
        <taxon>Neolectales</taxon>
        <taxon>Neolectaceae</taxon>
        <taxon>Neolecta</taxon>
    </lineage>
</organism>
<evidence type="ECO:0000256" key="5">
    <source>
        <dbReference type="ARBA" id="ARBA00066962"/>
    </source>
</evidence>
<dbReference type="Gene3D" id="3.20.20.80">
    <property type="entry name" value="Glycosidases"/>
    <property type="match status" value="1"/>
</dbReference>